<dbReference type="HOGENOM" id="CLU_637664_0_0_12"/>
<evidence type="ECO:0000259" key="2">
    <source>
        <dbReference type="Pfam" id="PF02120"/>
    </source>
</evidence>
<sequence>MLAPPNVSAKQPLGQSEKNLFSKADSKRTSLFGAFEGLFKQLQTARGKEKQSLSKETLSAAHQTSAQIYDVKKVGNHKQADKVQNARHIKPAGNILTEAAVLREGTSKKSENLSSTLGKDVVPLSQKQQRSTHEQVASLNDQDTQTAKKQRESFKNNRNQGIVKDVGAEQNGQVLAVYTTLGLQAQQNRIKAEPSEGPQESKIRKYDQTRDKRKERIDVEVYDLRTQTIEAKAKLTESNSSQESTTKTVELTLHLKEESGKNIENPRLSSTQSPSRSFQDMLAQELRTSMNGDIVRHASMVLKDGGEGLIRLNLKPETLGNVRIKLEMADNKVTGHILVETEEALRAFEKEIHSLEQAFKDGGFQGASLEVSVSADGRGSGGFQQGQMPQPFYSDRLVASSYDNTTPGLMSPIQNSSLSSGTNLSINMLA</sequence>
<dbReference type="EMBL" id="CP002868">
    <property type="protein sequence ID" value="AEJ19683.1"/>
    <property type="molecule type" value="Genomic_DNA"/>
</dbReference>
<organism evidence="3 4">
    <name type="scientific">Gracilinema caldarium (strain ATCC 51460 / DSM 7334 / H1)</name>
    <name type="common">Treponema caldarium</name>
    <dbReference type="NCBI Taxonomy" id="744872"/>
    <lineage>
        <taxon>Bacteria</taxon>
        <taxon>Pseudomonadati</taxon>
        <taxon>Spirochaetota</taxon>
        <taxon>Spirochaetia</taxon>
        <taxon>Spirochaetales</taxon>
        <taxon>Breznakiellaceae</taxon>
        <taxon>Gracilinema</taxon>
    </lineage>
</organism>
<dbReference type="OrthoDB" id="371369at2"/>
<keyword evidence="3" id="KW-0966">Cell projection</keyword>
<dbReference type="Proteomes" id="UP000000503">
    <property type="component" value="Chromosome"/>
</dbReference>
<dbReference type="RefSeq" id="WP_013968992.1">
    <property type="nucleotide sequence ID" value="NC_015732.1"/>
</dbReference>
<dbReference type="Gene3D" id="3.30.750.140">
    <property type="match status" value="1"/>
</dbReference>
<gene>
    <name evidence="3" type="ordered locus">Spica_1539</name>
</gene>
<keyword evidence="4" id="KW-1185">Reference proteome</keyword>
<keyword evidence="3" id="KW-0969">Cilium</keyword>
<dbReference type="KEGG" id="scd:Spica_1539"/>
<evidence type="ECO:0000313" key="4">
    <source>
        <dbReference type="Proteomes" id="UP000000503"/>
    </source>
</evidence>
<feature type="compositionally biased region" description="Polar residues" evidence="1">
    <location>
        <begin position="125"/>
        <end position="147"/>
    </location>
</feature>
<dbReference type="InterPro" id="IPR052563">
    <property type="entry name" value="FliK"/>
</dbReference>
<dbReference type="Pfam" id="PF02120">
    <property type="entry name" value="Flg_hook"/>
    <property type="match status" value="1"/>
</dbReference>
<feature type="compositionally biased region" description="Basic and acidic residues" evidence="1">
    <location>
        <begin position="190"/>
        <end position="211"/>
    </location>
</feature>
<dbReference type="AlphaFoldDB" id="F8EZ91"/>
<dbReference type="STRING" id="744872.Spica_1539"/>
<evidence type="ECO:0000256" key="1">
    <source>
        <dbReference type="SAM" id="MobiDB-lite"/>
    </source>
</evidence>
<feature type="domain" description="Flagellar hook-length control protein-like C-terminal" evidence="2">
    <location>
        <begin position="302"/>
        <end position="377"/>
    </location>
</feature>
<name>F8EZ91_GRAC1</name>
<feature type="region of interest" description="Disordered" evidence="1">
    <location>
        <begin position="189"/>
        <end position="211"/>
    </location>
</feature>
<accession>F8EZ91</accession>
<dbReference type="CDD" id="cd17470">
    <property type="entry name" value="T3SS_Flik_C"/>
    <property type="match status" value="1"/>
</dbReference>
<protein>
    <submittedName>
        <fullName evidence="3">Flagellar hook-length control protein</fullName>
    </submittedName>
</protein>
<evidence type="ECO:0000313" key="3">
    <source>
        <dbReference type="EMBL" id="AEJ19683.1"/>
    </source>
</evidence>
<feature type="region of interest" description="Disordered" evidence="1">
    <location>
        <begin position="1"/>
        <end position="20"/>
    </location>
</feature>
<dbReference type="InterPro" id="IPR021136">
    <property type="entry name" value="Flagellar_hook_control-like_C"/>
</dbReference>
<keyword evidence="3" id="KW-0282">Flagellum</keyword>
<dbReference type="PANTHER" id="PTHR37533:SF2">
    <property type="entry name" value="FLAGELLAR HOOK-LENGTH CONTROL PROTEIN"/>
    <property type="match status" value="1"/>
</dbReference>
<proteinExistence type="predicted"/>
<feature type="region of interest" description="Disordered" evidence="1">
    <location>
        <begin position="105"/>
        <end position="165"/>
    </location>
</feature>
<dbReference type="InterPro" id="IPR038610">
    <property type="entry name" value="FliK-like_C_sf"/>
</dbReference>
<dbReference type="PANTHER" id="PTHR37533">
    <property type="entry name" value="FLAGELLAR HOOK-LENGTH CONTROL PROTEIN"/>
    <property type="match status" value="1"/>
</dbReference>
<reference evidence="4" key="1">
    <citation type="journal article" date="2013" name="Stand. Genomic Sci.">
        <title>Genome sequence of the thermophilic fresh-water bacterium Spirochaeta caldaria type strain (H1(T)), reclassification of Spirochaeta caldaria, Spirochaeta stenostrepta, and Spirochaeta zuelzerae in the genus Treponema as Treponema caldaria comb. nov., Treponema stenostrepta comb. nov., and Treponema zuelzerae comb. nov., and emendation of the genus Treponema.</title>
        <authorList>
            <person name="Abt B."/>
            <person name="Goker M."/>
            <person name="Scheuner C."/>
            <person name="Han C."/>
            <person name="Lu M."/>
            <person name="Misra M."/>
            <person name="Lapidus A."/>
            <person name="Nolan M."/>
            <person name="Lucas S."/>
            <person name="Hammon N."/>
            <person name="Deshpande S."/>
            <person name="Cheng J.F."/>
            <person name="Tapia R."/>
            <person name="Goodwin L.A."/>
            <person name="Pitluck S."/>
            <person name="Liolios K."/>
            <person name="Pagani I."/>
            <person name="Ivanova N."/>
            <person name="Mavromatis K."/>
            <person name="Mikhailova N."/>
            <person name="Huntemann M."/>
            <person name="Pati A."/>
            <person name="Chen A."/>
            <person name="Palaniappan K."/>
            <person name="Land M."/>
            <person name="Hauser L."/>
            <person name="Jeffries C.D."/>
            <person name="Rohde M."/>
            <person name="Spring S."/>
            <person name="Gronow S."/>
            <person name="Detter J.C."/>
            <person name="Bristow J."/>
            <person name="Eisen J.A."/>
            <person name="Markowitz V."/>
            <person name="Hugenholtz P."/>
            <person name="Kyrpides N.C."/>
            <person name="Woyke T."/>
            <person name="Klenk H.P."/>
        </authorList>
    </citation>
    <scope>NUCLEOTIDE SEQUENCE</scope>
    <source>
        <strain evidence="4">ATCC 51460 / DSM 7334 / H1</strain>
    </source>
</reference>
<dbReference type="eggNOG" id="COG3144">
    <property type="taxonomic scope" value="Bacteria"/>
</dbReference>